<reference evidence="2" key="1">
    <citation type="journal article" date="2023" name="G3 (Bethesda)">
        <title>Genome assembly and association tests identify interacting loci associated with vigor, precocity, and sex in interspecific pistachio rootstocks.</title>
        <authorList>
            <person name="Palmer W."/>
            <person name="Jacygrad E."/>
            <person name="Sagayaradj S."/>
            <person name="Cavanaugh K."/>
            <person name="Han R."/>
            <person name="Bertier L."/>
            <person name="Beede B."/>
            <person name="Kafkas S."/>
            <person name="Golino D."/>
            <person name="Preece J."/>
            <person name="Michelmore R."/>
        </authorList>
    </citation>
    <scope>NUCLEOTIDE SEQUENCE [LARGE SCALE GENOMIC DNA]</scope>
</reference>
<name>A0ACC1BWD5_9ROSI</name>
<organism evidence="1 2">
    <name type="scientific">Pistacia atlantica</name>
    <dbReference type="NCBI Taxonomy" id="434234"/>
    <lineage>
        <taxon>Eukaryota</taxon>
        <taxon>Viridiplantae</taxon>
        <taxon>Streptophyta</taxon>
        <taxon>Embryophyta</taxon>
        <taxon>Tracheophyta</taxon>
        <taxon>Spermatophyta</taxon>
        <taxon>Magnoliopsida</taxon>
        <taxon>eudicotyledons</taxon>
        <taxon>Gunneridae</taxon>
        <taxon>Pentapetalae</taxon>
        <taxon>rosids</taxon>
        <taxon>malvids</taxon>
        <taxon>Sapindales</taxon>
        <taxon>Anacardiaceae</taxon>
        <taxon>Pistacia</taxon>
    </lineage>
</organism>
<protein>
    <submittedName>
        <fullName evidence="1">Uncharacterized protein</fullName>
    </submittedName>
</protein>
<accession>A0ACC1BWD5</accession>
<proteinExistence type="predicted"/>
<sequence length="177" mass="20244">MKKEKGVESHRAYRKKREEWEAVGMNKKEKSMRRRERNLIPPALDFCSRHVTLCDRETAIALFSFYGSQNALDVLALHFSQQISGFASRKLPVRVVTRITSSAKLITSSLFLIMAHYDHLQAPGLVNSPPRQAAEGYVHLSAPPPIGYITKDDTAGCPHHHHPFENRSRGNDLWKRW</sequence>
<evidence type="ECO:0000313" key="2">
    <source>
        <dbReference type="Proteomes" id="UP001164250"/>
    </source>
</evidence>
<evidence type="ECO:0000313" key="1">
    <source>
        <dbReference type="EMBL" id="KAJ0103273.1"/>
    </source>
</evidence>
<keyword evidence="2" id="KW-1185">Reference proteome</keyword>
<dbReference type="EMBL" id="CM047899">
    <property type="protein sequence ID" value="KAJ0103273.1"/>
    <property type="molecule type" value="Genomic_DNA"/>
</dbReference>
<gene>
    <name evidence="1" type="ORF">Patl1_05130</name>
</gene>
<dbReference type="Proteomes" id="UP001164250">
    <property type="component" value="Chromosome 3"/>
</dbReference>
<comment type="caution">
    <text evidence="1">The sequence shown here is derived from an EMBL/GenBank/DDBJ whole genome shotgun (WGS) entry which is preliminary data.</text>
</comment>